<dbReference type="Proteomes" id="UP000236291">
    <property type="component" value="Unassembled WGS sequence"/>
</dbReference>
<comment type="caution">
    <text evidence="1">The sequence shown here is derived from an EMBL/GenBank/DDBJ whole genome shotgun (WGS) entry which is preliminary data.</text>
</comment>
<name>A0A2K3PCB1_TRIPR</name>
<dbReference type="EMBL" id="ASHM01005683">
    <property type="protein sequence ID" value="PNY12938.1"/>
    <property type="molecule type" value="Genomic_DNA"/>
</dbReference>
<organism evidence="1 2">
    <name type="scientific">Trifolium pratense</name>
    <name type="common">Red clover</name>
    <dbReference type="NCBI Taxonomy" id="57577"/>
    <lineage>
        <taxon>Eukaryota</taxon>
        <taxon>Viridiplantae</taxon>
        <taxon>Streptophyta</taxon>
        <taxon>Embryophyta</taxon>
        <taxon>Tracheophyta</taxon>
        <taxon>Spermatophyta</taxon>
        <taxon>Magnoliopsida</taxon>
        <taxon>eudicotyledons</taxon>
        <taxon>Gunneridae</taxon>
        <taxon>Pentapetalae</taxon>
        <taxon>rosids</taxon>
        <taxon>fabids</taxon>
        <taxon>Fabales</taxon>
        <taxon>Fabaceae</taxon>
        <taxon>Papilionoideae</taxon>
        <taxon>50 kb inversion clade</taxon>
        <taxon>NPAAA clade</taxon>
        <taxon>Hologalegina</taxon>
        <taxon>IRL clade</taxon>
        <taxon>Trifolieae</taxon>
        <taxon>Trifolium</taxon>
    </lineage>
</organism>
<protein>
    <submittedName>
        <fullName evidence="1">Uncharacterized protein</fullName>
    </submittedName>
</protein>
<reference evidence="1 2" key="1">
    <citation type="journal article" date="2014" name="Am. J. Bot.">
        <title>Genome assembly and annotation for red clover (Trifolium pratense; Fabaceae).</title>
        <authorList>
            <person name="Istvanek J."/>
            <person name="Jaros M."/>
            <person name="Krenek A."/>
            <person name="Repkova J."/>
        </authorList>
    </citation>
    <scope>NUCLEOTIDE SEQUENCE [LARGE SCALE GENOMIC DNA]</scope>
    <source>
        <strain evidence="2">cv. Tatra</strain>
        <tissue evidence="1">Young leaves</tissue>
    </source>
</reference>
<gene>
    <name evidence="1" type="ORF">L195_g009583</name>
</gene>
<proteinExistence type="predicted"/>
<evidence type="ECO:0000313" key="1">
    <source>
        <dbReference type="EMBL" id="PNY12938.1"/>
    </source>
</evidence>
<sequence>MVTASILHSFIVLTMSYSASLYLHVAGNLQTYTILAQTRESKHRIVLTSSTFGTLATLDLPSLPSQFLCSVVVVHKHDHYDGPRLRLPHNA</sequence>
<dbReference type="AlphaFoldDB" id="A0A2K3PCB1"/>
<reference evidence="1 2" key="2">
    <citation type="journal article" date="2017" name="Front. Plant Sci.">
        <title>Gene Classification and Mining of Molecular Markers Useful in Red Clover (Trifolium pratense) Breeding.</title>
        <authorList>
            <person name="Istvanek J."/>
            <person name="Dluhosova J."/>
            <person name="Dluhos P."/>
            <person name="Patkova L."/>
            <person name="Nedelnik J."/>
            <person name="Repkova J."/>
        </authorList>
    </citation>
    <scope>NUCLEOTIDE SEQUENCE [LARGE SCALE GENOMIC DNA]</scope>
    <source>
        <strain evidence="2">cv. Tatra</strain>
        <tissue evidence="1">Young leaves</tissue>
    </source>
</reference>
<accession>A0A2K3PCB1</accession>
<evidence type="ECO:0000313" key="2">
    <source>
        <dbReference type="Proteomes" id="UP000236291"/>
    </source>
</evidence>